<dbReference type="VEuPathDB" id="FungiDB:An12g09210"/>
<name>A0AAJ8BQG7_ASPNG</name>
<sequence length="227" mass="24401">MSPAAPGQAQDVPPVILKGTIDNKLSYLTEPYQSLTRSNHSPSLAHPEPHPDGAILPVQPPPNPIPRRLINGNVVDRARPGAQAVSVPPLALPTVEGGDSELSLIPVISLSPFNILPDETRYGHNLPRLARQIESSRPSSADGLDPKRARINGARKPVSPPRIPFGSSRSAVLFIQSLTAFFAGDLLIAPFGSFSGNKTNVTVLYTVLLFCAFSTSFPPSFLDFFFF</sequence>
<reference evidence="3" key="2">
    <citation type="submission" date="2025-08" db="UniProtKB">
        <authorList>
            <consortium name="RefSeq"/>
        </authorList>
    </citation>
    <scope>IDENTIFICATION</scope>
</reference>
<evidence type="ECO:0000256" key="1">
    <source>
        <dbReference type="SAM" id="MobiDB-lite"/>
    </source>
</evidence>
<keyword evidence="2" id="KW-0472">Membrane</keyword>
<proteinExistence type="predicted"/>
<gene>
    <name evidence="3" type="ORF">An12g09210</name>
</gene>
<protein>
    <submittedName>
        <fullName evidence="3">Uncharacterized protein</fullName>
    </submittedName>
</protein>
<dbReference type="RefSeq" id="XP_059601959.1">
    <property type="nucleotide sequence ID" value="XM_059743648.1"/>
</dbReference>
<dbReference type="GeneID" id="84592720"/>
<feature type="region of interest" description="Disordered" evidence="1">
    <location>
        <begin position="133"/>
        <end position="159"/>
    </location>
</feature>
<feature type="transmembrane region" description="Helical" evidence="2">
    <location>
        <begin position="171"/>
        <end position="191"/>
    </location>
</feature>
<reference evidence="3" key="1">
    <citation type="submission" date="2025-02" db="EMBL/GenBank/DDBJ databases">
        <authorList>
            <consortium name="NCBI Genome Project"/>
        </authorList>
    </citation>
    <scope>NUCLEOTIDE SEQUENCE</scope>
</reference>
<keyword evidence="2" id="KW-1133">Transmembrane helix</keyword>
<evidence type="ECO:0000256" key="2">
    <source>
        <dbReference type="SAM" id="Phobius"/>
    </source>
</evidence>
<dbReference type="KEGG" id="ang:An12g09210"/>
<organism evidence="3">
    <name type="scientific">Aspergillus niger</name>
    <dbReference type="NCBI Taxonomy" id="5061"/>
    <lineage>
        <taxon>Eukaryota</taxon>
        <taxon>Fungi</taxon>
        <taxon>Dikarya</taxon>
        <taxon>Ascomycota</taxon>
        <taxon>Pezizomycotina</taxon>
        <taxon>Eurotiomycetes</taxon>
        <taxon>Eurotiomycetidae</taxon>
        <taxon>Eurotiales</taxon>
        <taxon>Aspergillaceae</taxon>
        <taxon>Aspergillus</taxon>
        <taxon>Aspergillus subgen. Circumdati</taxon>
    </lineage>
</organism>
<feature type="transmembrane region" description="Helical" evidence="2">
    <location>
        <begin position="203"/>
        <end position="226"/>
    </location>
</feature>
<keyword evidence="2" id="KW-0812">Transmembrane</keyword>
<feature type="compositionally biased region" description="Polar residues" evidence="1">
    <location>
        <begin position="32"/>
        <end position="42"/>
    </location>
</feature>
<accession>A0AAJ8BQG7</accession>
<feature type="region of interest" description="Disordered" evidence="1">
    <location>
        <begin position="32"/>
        <end position="61"/>
    </location>
</feature>
<evidence type="ECO:0000313" key="3">
    <source>
        <dbReference type="RefSeq" id="XP_059601959.1"/>
    </source>
</evidence>
<dbReference type="AlphaFoldDB" id="A0AAJ8BQG7"/>